<dbReference type="InterPro" id="IPR003439">
    <property type="entry name" value="ABC_transporter-like_ATP-bd"/>
</dbReference>
<evidence type="ECO:0000256" key="1">
    <source>
        <dbReference type="ARBA" id="ARBA00004651"/>
    </source>
</evidence>
<keyword evidence="3" id="KW-0547">Nucleotide-binding</keyword>
<evidence type="ECO:0000256" key="4">
    <source>
        <dbReference type="ARBA" id="ARBA00022840"/>
    </source>
</evidence>
<feature type="transmembrane region" description="Helical" evidence="7">
    <location>
        <begin position="273"/>
        <end position="295"/>
    </location>
</feature>
<feature type="domain" description="ABC transporter" evidence="8">
    <location>
        <begin position="331"/>
        <end position="565"/>
    </location>
</feature>
<sequence>MGFLLRYVSRYWETYFWLCVFMLANIGVTLFFTWFMQNVTDAAIARNTDQVTRLLLYGIGFIVVTSLMYFFGTYLETSAVQRIRRDLKNDLFAHMLRLPSRYYGNTHSGEQVSHLTNDANSIDGAIGGNLIGMIRLPLMGIAAFVYLVNINWQLTLICLLLGPIAAVSGLVFGKLLRSNSKLLHEKLAGLHSFLNDSFAGNTVIRSFTLEKQVHDKYAEQNGGLLALELKMAKLRGYFQVGASAAGTIAFIVTLGVGAYFIMGDKMSVGELLAFVNLMNHLVAPLTGLAGIWGAFQRSIAAVERIQQVLDIPAESPELLTQVPAPKLQHGIELHGVSFSYDGTKPAVTDFELTVPAGKAVALVGPSGAGKSTIFNLMMGFYQPTSGQIRIDRKPLQSLSFSELRSYTAYVPQDTYLFAGTIRDNIAFGKTNASELEIVKAAKEANAHAFIMEIPGGYDAEIGERGVKLSGGQRQRLAIARALLKDAPILLLDEATSALDSETEHQVQEALERLMRNRTTMVIAHRLSTIMNADLIVVVDEGRIMEQGTHHELLAKKGLYARLYQLQVDNRQVRQIAGGLV</sequence>
<dbReference type="Pfam" id="PF00005">
    <property type="entry name" value="ABC_tran"/>
    <property type="match status" value="1"/>
</dbReference>
<feature type="transmembrane region" description="Helical" evidence="7">
    <location>
        <begin position="54"/>
        <end position="75"/>
    </location>
</feature>
<dbReference type="PANTHER" id="PTHR43394:SF1">
    <property type="entry name" value="ATP-BINDING CASSETTE SUB-FAMILY B MEMBER 10, MITOCHONDRIAL"/>
    <property type="match status" value="1"/>
</dbReference>
<name>A0ABU9DFP7_9BACL</name>
<evidence type="ECO:0000313" key="11">
    <source>
        <dbReference type="Proteomes" id="UP001469365"/>
    </source>
</evidence>
<dbReference type="Gene3D" id="3.40.50.300">
    <property type="entry name" value="P-loop containing nucleotide triphosphate hydrolases"/>
    <property type="match status" value="1"/>
</dbReference>
<feature type="transmembrane region" description="Helical" evidence="7">
    <location>
        <begin position="12"/>
        <end position="34"/>
    </location>
</feature>
<evidence type="ECO:0000256" key="6">
    <source>
        <dbReference type="ARBA" id="ARBA00023136"/>
    </source>
</evidence>
<evidence type="ECO:0000256" key="3">
    <source>
        <dbReference type="ARBA" id="ARBA00022741"/>
    </source>
</evidence>
<dbReference type="PROSITE" id="PS50929">
    <property type="entry name" value="ABC_TM1F"/>
    <property type="match status" value="1"/>
</dbReference>
<dbReference type="PROSITE" id="PS50893">
    <property type="entry name" value="ABC_TRANSPORTER_2"/>
    <property type="match status" value="1"/>
</dbReference>
<dbReference type="PROSITE" id="PS00211">
    <property type="entry name" value="ABC_TRANSPORTER_1"/>
    <property type="match status" value="1"/>
</dbReference>
<keyword evidence="11" id="KW-1185">Reference proteome</keyword>
<dbReference type="Gene3D" id="1.20.1560.10">
    <property type="entry name" value="ABC transporter type 1, transmembrane domain"/>
    <property type="match status" value="1"/>
</dbReference>
<dbReference type="SMART" id="SM00382">
    <property type="entry name" value="AAA"/>
    <property type="match status" value="1"/>
</dbReference>
<dbReference type="InterPro" id="IPR027417">
    <property type="entry name" value="P-loop_NTPase"/>
</dbReference>
<feature type="transmembrane region" description="Helical" evidence="7">
    <location>
        <begin position="154"/>
        <end position="176"/>
    </location>
</feature>
<keyword evidence="6 7" id="KW-0472">Membrane</keyword>
<dbReference type="CDD" id="cd18552">
    <property type="entry name" value="ABC_6TM_MsbA_like"/>
    <property type="match status" value="1"/>
</dbReference>
<dbReference type="InterPro" id="IPR003593">
    <property type="entry name" value="AAA+_ATPase"/>
</dbReference>
<keyword evidence="5 7" id="KW-1133">Transmembrane helix</keyword>
<accession>A0ABU9DFP7</accession>
<comment type="subcellular location">
    <subcellularLocation>
        <location evidence="1">Cell membrane</location>
        <topology evidence="1">Multi-pass membrane protein</topology>
    </subcellularLocation>
</comment>
<dbReference type="SUPFAM" id="SSF52540">
    <property type="entry name" value="P-loop containing nucleoside triphosphate hydrolases"/>
    <property type="match status" value="1"/>
</dbReference>
<dbReference type="RefSeq" id="WP_341413999.1">
    <property type="nucleotide sequence ID" value="NZ_JBBPCC010000001.1"/>
</dbReference>
<keyword evidence="4 10" id="KW-0067">ATP-binding</keyword>
<evidence type="ECO:0000256" key="2">
    <source>
        <dbReference type="ARBA" id="ARBA00022692"/>
    </source>
</evidence>
<comment type="caution">
    <text evidence="10">The sequence shown here is derived from an EMBL/GenBank/DDBJ whole genome shotgun (WGS) entry which is preliminary data.</text>
</comment>
<dbReference type="InterPro" id="IPR036640">
    <property type="entry name" value="ABC1_TM_sf"/>
</dbReference>
<feature type="domain" description="ABC transmembrane type-1" evidence="9">
    <location>
        <begin position="16"/>
        <end position="297"/>
    </location>
</feature>
<evidence type="ECO:0000259" key="8">
    <source>
        <dbReference type="PROSITE" id="PS50893"/>
    </source>
</evidence>
<gene>
    <name evidence="10" type="ORF">WMW72_03440</name>
</gene>
<dbReference type="SUPFAM" id="SSF90123">
    <property type="entry name" value="ABC transporter transmembrane region"/>
    <property type="match status" value="1"/>
</dbReference>
<proteinExistence type="predicted"/>
<evidence type="ECO:0000313" key="10">
    <source>
        <dbReference type="EMBL" id="MEK8126957.1"/>
    </source>
</evidence>
<evidence type="ECO:0000259" key="9">
    <source>
        <dbReference type="PROSITE" id="PS50929"/>
    </source>
</evidence>
<evidence type="ECO:0000256" key="7">
    <source>
        <dbReference type="SAM" id="Phobius"/>
    </source>
</evidence>
<reference evidence="10 11" key="1">
    <citation type="submission" date="2024-04" db="EMBL/GenBank/DDBJ databases">
        <title>draft genome sequnece of Paenibacillus filicis.</title>
        <authorList>
            <person name="Kim D.-U."/>
        </authorList>
    </citation>
    <scope>NUCLEOTIDE SEQUENCE [LARGE SCALE GENOMIC DNA]</scope>
    <source>
        <strain evidence="10 11">KACC14197</strain>
    </source>
</reference>
<dbReference type="InterPro" id="IPR039421">
    <property type="entry name" value="Type_1_exporter"/>
</dbReference>
<evidence type="ECO:0000256" key="5">
    <source>
        <dbReference type="ARBA" id="ARBA00022989"/>
    </source>
</evidence>
<dbReference type="Proteomes" id="UP001469365">
    <property type="component" value="Unassembled WGS sequence"/>
</dbReference>
<feature type="transmembrane region" description="Helical" evidence="7">
    <location>
        <begin position="237"/>
        <end position="261"/>
    </location>
</feature>
<dbReference type="PANTHER" id="PTHR43394">
    <property type="entry name" value="ATP-DEPENDENT PERMEASE MDL1, MITOCHONDRIAL"/>
    <property type="match status" value="1"/>
</dbReference>
<dbReference type="EMBL" id="JBBPCC010000001">
    <property type="protein sequence ID" value="MEK8126957.1"/>
    <property type="molecule type" value="Genomic_DNA"/>
</dbReference>
<dbReference type="InterPro" id="IPR017871">
    <property type="entry name" value="ABC_transporter-like_CS"/>
</dbReference>
<protein>
    <submittedName>
        <fullName evidence="10">ABC transporter ATP-binding protein</fullName>
    </submittedName>
</protein>
<feature type="transmembrane region" description="Helical" evidence="7">
    <location>
        <begin position="130"/>
        <end position="148"/>
    </location>
</feature>
<dbReference type="InterPro" id="IPR011527">
    <property type="entry name" value="ABC1_TM_dom"/>
</dbReference>
<dbReference type="Pfam" id="PF00664">
    <property type="entry name" value="ABC_membrane"/>
    <property type="match status" value="1"/>
</dbReference>
<dbReference type="GO" id="GO:0005524">
    <property type="term" value="F:ATP binding"/>
    <property type="evidence" value="ECO:0007669"/>
    <property type="project" value="UniProtKB-KW"/>
</dbReference>
<organism evidence="10 11">
    <name type="scientific">Paenibacillus filicis</name>
    <dbReference type="NCBI Taxonomy" id="669464"/>
    <lineage>
        <taxon>Bacteria</taxon>
        <taxon>Bacillati</taxon>
        <taxon>Bacillota</taxon>
        <taxon>Bacilli</taxon>
        <taxon>Bacillales</taxon>
        <taxon>Paenibacillaceae</taxon>
        <taxon>Paenibacillus</taxon>
    </lineage>
</organism>
<keyword evidence="2 7" id="KW-0812">Transmembrane</keyword>